<dbReference type="EnsemblMetazoa" id="tetur04g05200.1">
    <property type="protein sequence ID" value="tetur04g05200.1"/>
    <property type="gene ID" value="tetur04g05200"/>
</dbReference>
<evidence type="ECO:0000256" key="11">
    <source>
        <dbReference type="HAMAP-Rule" id="MF_03178"/>
    </source>
</evidence>
<dbReference type="Pfam" id="PF00258">
    <property type="entry name" value="Flavodoxin_1"/>
    <property type="match status" value="1"/>
</dbReference>
<feature type="binding site" evidence="11">
    <location>
        <begin position="504"/>
        <end position="508"/>
    </location>
    <ligand>
        <name>NADP(+)</name>
        <dbReference type="ChEBI" id="CHEBI:58349"/>
    </ligand>
</feature>
<dbReference type="InterPro" id="IPR008254">
    <property type="entry name" value="Flavodoxin/NO_synth"/>
</dbReference>
<dbReference type="FunFam" id="1.20.990.10:FF:000008">
    <property type="entry name" value="NADPH-dependent diflavin oxidoreductase 1"/>
    <property type="match status" value="1"/>
</dbReference>
<evidence type="ECO:0000256" key="1">
    <source>
        <dbReference type="ARBA" id="ARBA00001917"/>
    </source>
</evidence>
<comment type="similarity">
    <text evidence="11">Belongs to the NADPH-dependent diflavin oxidoreductase NDOR1 family.</text>
</comment>
<dbReference type="GO" id="GO:0016651">
    <property type="term" value="F:oxidoreductase activity, acting on NAD(P)H"/>
    <property type="evidence" value="ECO:0007669"/>
    <property type="project" value="UniProtKB-UniRule"/>
</dbReference>
<comment type="cofactor">
    <cofactor evidence="1 11">
        <name>FMN</name>
        <dbReference type="ChEBI" id="CHEBI:58210"/>
    </cofactor>
</comment>
<keyword evidence="9 11" id="KW-0560">Oxidoreductase</keyword>
<dbReference type="Gene3D" id="2.40.30.10">
    <property type="entry name" value="Translation factors"/>
    <property type="match status" value="1"/>
</dbReference>
<evidence type="ECO:0000256" key="9">
    <source>
        <dbReference type="ARBA" id="ARBA00023002"/>
    </source>
</evidence>
<dbReference type="OrthoDB" id="1856718at2759"/>
<feature type="binding site" evidence="11">
    <location>
        <position position="442"/>
    </location>
    <ligand>
        <name>NADP(+)</name>
        <dbReference type="ChEBI" id="CHEBI:58349"/>
    </ligand>
</feature>
<feature type="binding site" evidence="11">
    <location>
        <begin position="58"/>
        <end position="61"/>
    </location>
    <ligand>
        <name>FMN</name>
        <dbReference type="ChEBI" id="CHEBI:58210"/>
    </ligand>
</feature>
<sequence>MVNQLLILYAGETGNSEDVARMVYRAAKKLGLQSKAMSISDYQMSQLIDETLVLFICSTTGQGNEPTPLKRFWTLIMRKNLPNDCLSHLNAAVIGLGDSSYMLYNVVGKKLFKRLQSLGAKMILDLALGDDQHDLGLWASVTPWLQEFWDKVKQLVPLTKGLNPDDIIFEPSYQVDVLGCNEYKPDIPKPQVNSGSIICNERVTPSSHFQEVRFIKICINNEPDLIYQPGDVVLIHPKNFPDEVAIFCSLLNLNPSMKFRCRQLDMNFTEYGHNNLPEFLDVHTLVTQQLDIHSVPKRSFFDLLWRFSEDDLEREKLREFASTEGQQELYNYCHKPKRNILEVLQDFPHTASKIPLNYLFDLIPGIRPRAFSIASSMKMYPNEIHLLVAVVKFKTKLRSPRTGLCSNYLAQLVKGDSINLTIRRGEFKIPHSDPLIMVGPGTGVAPFRSIIQERFMDKIPDNVLFFGCRFSNADYYFKDEWEEYQSKSHLQVFTAFSRDNPAKKWYVQDEMLANRSIIEDFIIKRGSTLLIAGSSNQMPDDVRNCVKKIIIDCNNQIGEDEAEKLVCKLEACRKIQYECWS</sequence>
<dbReference type="InterPro" id="IPR001094">
    <property type="entry name" value="Flavdoxin-like"/>
</dbReference>
<reference evidence="14" key="2">
    <citation type="submission" date="2015-06" db="UniProtKB">
        <authorList>
            <consortium name="EnsemblMetazoa"/>
        </authorList>
    </citation>
    <scope>IDENTIFICATION</scope>
</reference>
<comment type="cofactor">
    <cofactor evidence="2 11">
        <name>FAD</name>
        <dbReference type="ChEBI" id="CHEBI:57692"/>
    </cofactor>
</comment>
<keyword evidence="7 11" id="KW-0274">FAD</keyword>
<dbReference type="InterPro" id="IPR028879">
    <property type="entry name" value="NDOR1"/>
</dbReference>
<gene>
    <name evidence="14" type="primary">107359947</name>
</gene>
<dbReference type="AlphaFoldDB" id="T1K2J0"/>
<dbReference type="InterPro" id="IPR023173">
    <property type="entry name" value="NADPH_Cyt_P450_Rdtase_alpha"/>
</dbReference>
<dbReference type="OMA" id="DIMSIPR"/>
<comment type="similarity">
    <text evidence="11">In the N-terminal section; belongs to the flavodoxin family.</text>
</comment>
<dbReference type="PROSITE" id="PS50902">
    <property type="entry name" value="FLAVODOXIN_LIKE"/>
    <property type="match status" value="1"/>
</dbReference>
<feature type="binding site" evidence="11">
    <location>
        <begin position="497"/>
        <end position="498"/>
    </location>
    <ligand>
        <name>NADP(+)</name>
        <dbReference type="ChEBI" id="CHEBI:58349"/>
    </ligand>
</feature>
<evidence type="ECO:0000256" key="7">
    <source>
        <dbReference type="ARBA" id="ARBA00022827"/>
    </source>
</evidence>
<dbReference type="GO" id="GO:0160246">
    <property type="term" value="F:NADPH-iron-sulfur [2Fe-2S] protein oxidoreductase activity"/>
    <property type="evidence" value="ECO:0007669"/>
    <property type="project" value="InterPro"/>
</dbReference>
<comment type="subcellular location">
    <subcellularLocation>
        <location evidence="3 11">Cytoplasm</location>
    </subcellularLocation>
</comment>
<feature type="domain" description="Flavodoxin-like" evidence="12">
    <location>
        <begin position="5"/>
        <end position="149"/>
    </location>
</feature>
<dbReference type="InterPro" id="IPR001433">
    <property type="entry name" value="OxRdtase_FAD/NAD-bd"/>
</dbReference>
<dbReference type="FunFam" id="3.40.50.80:FF:000032">
    <property type="entry name" value="NADPH-dependent diflavin oxidoreductase 1"/>
    <property type="match status" value="1"/>
</dbReference>
<dbReference type="STRING" id="32264.T1K2J0"/>
<organism evidence="14 15">
    <name type="scientific">Tetranychus urticae</name>
    <name type="common">Two-spotted spider mite</name>
    <dbReference type="NCBI Taxonomy" id="32264"/>
    <lineage>
        <taxon>Eukaryota</taxon>
        <taxon>Metazoa</taxon>
        <taxon>Ecdysozoa</taxon>
        <taxon>Arthropoda</taxon>
        <taxon>Chelicerata</taxon>
        <taxon>Arachnida</taxon>
        <taxon>Acari</taxon>
        <taxon>Acariformes</taxon>
        <taxon>Trombidiformes</taxon>
        <taxon>Prostigmata</taxon>
        <taxon>Eleutherengona</taxon>
        <taxon>Raphignathae</taxon>
        <taxon>Tetranychoidea</taxon>
        <taxon>Tetranychidae</taxon>
        <taxon>Tetranychus</taxon>
    </lineage>
</organism>
<dbReference type="InterPro" id="IPR017938">
    <property type="entry name" value="Riboflavin_synthase-like_b-brl"/>
</dbReference>
<feature type="domain" description="FAD-binding FR-type" evidence="13">
    <location>
        <begin position="190"/>
        <end position="430"/>
    </location>
</feature>
<dbReference type="InterPro" id="IPR017927">
    <property type="entry name" value="FAD-bd_FR_type"/>
</dbReference>
<keyword evidence="5 11" id="KW-0285">Flavoprotein</keyword>
<evidence type="ECO:0000313" key="15">
    <source>
        <dbReference type="Proteomes" id="UP000015104"/>
    </source>
</evidence>
<feature type="binding site" evidence="11">
    <location>
        <begin position="369"/>
        <end position="372"/>
    </location>
    <ligand>
        <name>FAD</name>
        <dbReference type="ChEBI" id="CHEBI:57692"/>
    </ligand>
</feature>
<dbReference type="PROSITE" id="PS51384">
    <property type="entry name" value="FAD_FR"/>
    <property type="match status" value="1"/>
</dbReference>
<dbReference type="PRINTS" id="PR00371">
    <property type="entry name" value="FPNCR"/>
</dbReference>
<dbReference type="HOGENOM" id="CLU_001570_17_6_1"/>
<dbReference type="GO" id="GO:0050661">
    <property type="term" value="F:NADP binding"/>
    <property type="evidence" value="ECO:0007669"/>
    <property type="project" value="UniProtKB-UniRule"/>
</dbReference>
<dbReference type="SUPFAM" id="SSF63380">
    <property type="entry name" value="Riboflavin synthase domain-like"/>
    <property type="match status" value="1"/>
</dbReference>
<dbReference type="Gene3D" id="3.40.50.360">
    <property type="match status" value="1"/>
</dbReference>
<name>T1K2J0_TETUR</name>
<evidence type="ECO:0000256" key="6">
    <source>
        <dbReference type="ARBA" id="ARBA00022643"/>
    </source>
</evidence>
<evidence type="ECO:0000256" key="10">
    <source>
        <dbReference type="ARBA" id="ARBA00052174"/>
    </source>
</evidence>
<dbReference type="InterPro" id="IPR001709">
    <property type="entry name" value="Flavoprot_Pyr_Nucl_cyt_Rdtase"/>
</dbReference>
<evidence type="ECO:0000256" key="4">
    <source>
        <dbReference type="ARBA" id="ARBA00022490"/>
    </source>
</evidence>
<reference evidence="15" key="1">
    <citation type="submission" date="2011-08" db="EMBL/GenBank/DDBJ databases">
        <authorList>
            <person name="Rombauts S."/>
        </authorList>
    </citation>
    <scope>NUCLEOTIDE SEQUENCE</scope>
    <source>
        <strain evidence="15">London</strain>
    </source>
</reference>
<dbReference type="EMBL" id="CAEY01001363">
    <property type="status" value="NOT_ANNOTATED_CDS"/>
    <property type="molecule type" value="Genomic_DNA"/>
</dbReference>
<accession>T1K2J0</accession>
<dbReference type="InterPro" id="IPR029039">
    <property type="entry name" value="Flavoprotein-like_sf"/>
</dbReference>
<keyword evidence="8 11" id="KW-0521">NADP</keyword>
<dbReference type="EC" id="1.18.1.-" evidence="11"/>
<dbReference type="Proteomes" id="UP000015104">
    <property type="component" value="Unassembled WGS sequence"/>
</dbReference>
<feature type="binding site" evidence="11">
    <location>
        <begin position="403"/>
        <end position="406"/>
    </location>
    <ligand>
        <name>FAD</name>
        <dbReference type="ChEBI" id="CHEBI:57692"/>
    </ligand>
</feature>
<evidence type="ECO:0000256" key="8">
    <source>
        <dbReference type="ARBA" id="ARBA00022857"/>
    </source>
</evidence>
<evidence type="ECO:0000256" key="3">
    <source>
        <dbReference type="ARBA" id="ARBA00004496"/>
    </source>
</evidence>
<evidence type="ECO:0000259" key="12">
    <source>
        <dbReference type="PROSITE" id="PS50902"/>
    </source>
</evidence>
<dbReference type="PANTHER" id="PTHR19384">
    <property type="entry name" value="NITRIC OXIDE SYNTHASE-RELATED"/>
    <property type="match status" value="1"/>
</dbReference>
<comment type="caution">
    <text evidence="11">Lacks conserved residue(s) required for the propagation of feature annotation.</text>
</comment>
<dbReference type="Gene3D" id="1.20.990.10">
    <property type="entry name" value="NADPH-cytochrome p450 Reductase, Chain A, domain 3"/>
    <property type="match status" value="1"/>
</dbReference>
<dbReference type="InterPro" id="IPR039261">
    <property type="entry name" value="FNR_nucleotide-bd"/>
</dbReference>
<evidence type="ECO:0000256" key="5">
    <source>
        <dbReference type="ARBA" id="ARBA00022630"/>
    </source>
</evidence>
<dbReference type="GO" id="GO:0016226">
    <property type="term" value="P:iron-sulfur cluster assembly"/>
    <property type="evidence" value="ECO:0007669"/>
    <property type="project" value="UniProtKB-UniRule"/>
</dbReference>
<dbReference type="Pfam" id="PF00175">
    <property type="entry name" value="NAD_binding_1"/>
    <property type="match status" value="1"/>
</dbReference>
<feature type="binding site" evidence="11">
    <location>
        <position position="131"/>
    </location>
    <ligand>
        <name>FMN</name>
        <dbReference type="ChEBI" id="CHEBI:58210"/>
    </ligand>
</feature>
<feature type="binding site" evidence="11">
    <location>
        <position position="580"/>
    </location>
    <ligand>
        <name>FAD</name>
        <dbReference type="ChEBI" id="CHEBI:57692"/>
    </ligand>
</feature>
<dbReference type="SUPFAM" id="SSF52218">
    <property type="entry name" value="Flavoproteins"/>
    <property type="match status" value="1"/>
</dbReference>
<feature type="binding site" evidence="11">
    <location>
        <position position="541"/>
    </location>
    <ligand>
        <name>NADP(+)</name>
        <dbReference type="ChEBI" id="CHEBI:58349"/>
    </ligand>
</feature>
<dbReference type="GO" id="GO:0005829">
    <property type="term" value="C:cytosol"/>
    <property type="evidence" value="ECO:0007669"/>
    <property type="project" value="UniProtKB-ARBA"/>
</dbReference>
<proteinExistence type="inferred from homology"/>
<keyword evidence="15" id="KW-1185">Reference proteome</keyword>
<dbReference type="PRINTS" id="PR00369">
    <property type="entry name" value="FLAVODOXIN"/>
</dbReference>
<dbReference type="KEGG" id="tut:107359947"/>
<dbReference type="Gene3D" id="3.40.50.80">
    <property type="entry name" value="Nucleotide-binding domain of ferredoxin-NADP reductase (FNR) module"/>
    <property type="match status" value="1"/>
</dbReference>
<comment type="function">
    <text evidence="11">NADPH-dependent reductase which is a central component of the cytosolic iron-sulfur (Fe-S) protein assembly (CIA) machinery. Transfers electrons from NADPH via its FAD and FMN prosthetic groups to the [2Fe-2S] cluster of the anamorsin/DRE2 homolog, another key component of the CIA machinery. In turn, this reduced cluster provides electrons for assembly of cytosolic iron-sulfur cluster proteins.</text>
</comment>
<dbReference type="Pfam" id="PF00667">
    <property type="entry name" value="FAD_binding_1"/>
    <property type="match status" value="1"/>
</dbReference>
<protein>
    <recommendedName>
        <fullName evidence="11">NADPH-dependent diflavin oxidoreductase 1</fullName>
        <ecNumber evidence="11">1.18.1.-</ecNumber>
    </recommendedName>
    <alternativeName>
        <fullName evidence="11">NADPH-dependent FMN and FAD-containing oxidoreductase</fullName>
    </alternativeName>
</protein>
<dbReference type="GO" id="GO:0050660">
    <property type="term" value="F:flavin adenine dinucleotide binding"/>
    <property type="evidence" value="ECO:0007669"/>
    <property type="project" value="UniProtKB-UniRule"/>
</dbReference>
<dbReference type="PANTHER" id="PTHR19384:SF10">
    <property type="entry name" value="NADPH-DEPENDENT DIFLAVIN OXIDOREDUCTASE 1"/>
    <property type="match status" value="1"/>
</dbReference>
<evidence type="ECO:0000259" key="13">
    <source>
        <dbReference type="PROSITE" id="PS51384"/>
    </source>
</evidence>
<keyword evidence="6 11" id="KW-0288">FMN</keyword>
<comment type="catalytic activity">
    <reaction evidence="10">
        <text>2 oxidized [2Fe-2S]-[protein] + NADPH = 2 reduced [2Fe-2S]-[protein] + NADP(+) + H(+)</text>
        <dbReference type="Rhea" id="RHEA:67716"/>
        <dbReference type="Rhea" id="RHEA-COMP:17327"/>
        <dbReference type="Rhea" id="RHEA-COMP:17328"/>
        <dbReference type="ChEBI" id="CHEBI:15378"/>
        <dbReference type="ChEBI" id="CHEBI:33737"/>
        <dbReference type="ChEBI" id="CHEBI:33738"/>
        <dbReference type="ChEBI" id="CHEBI:57783"/>
        <dbReference type="ChEBI" id="CHEBI:58349"/>
    </reaction>
    <physiologicalReaction direction="left-to-right" evidence="10">
        <dbReference type="Rhea" id="RHEA:67717"/>
    </physiologicalReaction>
</comment>
<dbReference type="eggNOG" id="KOG1159">
    <property type="taxonomic scope" value="Eukaryota"/>
</dbReference>
<keyword evidence="4 11" id="KW-0963">Cytoplasm</keyword>
<dbReference type="InterPro" id="IPR003097">
    <property type="entry name" value="CysJ-like_FAD-binding"/>
</dbReference>
<comment type="similarity">
    <text evidence="11">In the C-terminal section; belongs to the flavoprotein pyridine nucleotide cytochrome reductase family.</text>
</comment>
<dbReference type="HAMAP" id="MF_03178">
    <property type="entry name" value="NDOR1"/>
    <property type="match status" value="1"/>
</dbReference>
<dbReference type="GO" id="GO:0010181">
    <property type="term" value="F:FMN binding"/>
    <property type="evidence" value="ECO:0007669"/>
    <property type="project" value="UniProtKB-UniRule"/>
</dbReference>
<evidence type="ECO:0000256" key="2">
    <source>
        <dbReference type="ARBA" id="ARBA00001974"/>
    </source>
</evidence>
<dbReference type="SUPFAM" id="SSF52343">
    <property type="entry name" value="Ferredoxin reductase-like, C-terminal NADP-linked domain"/>
    <property type="match status" value="1"/>
</dbReference>
<evidence type="ECO:0000313" key="14">
    <source>
        <dbReference type="EnsemblMetazoa" id="tetur04g05200.1"/>
    </source>
</evidence>